<dbReference type="PROSITE" id="PS51257">
    <property type="entry name" value="PROKAR_LIPOPROTEIN"/>
    <property type="match status" value="1"/>
</dbReference>
<proteinExistence type="predicted"/>
<dbReference type="Proteomes" id="UP000619244">
    <property type="component" value="Unassembled WGS sequence"/>
</dbReference>
<name>A0A918U8V1_9ACTN</name>
<feature type="compositionally biased region" description="Low complexity" evidence="1">
    <location>
        <begin position="37"/>
        <end position="53"/>
    </location>
</feature>
<reference evidence="2" key="2">
    <citation type="submission" date="2020-09" db="EMBL/GenBank/DDBJ databases">
        <authorList>
            <person name="Sun Q."/>
            <person name="Ohkuma M."/>
        </authorList>
    </citation>
    <scope>NUCLEOTIDE SEQUENCE</scope>
    <source>
        <strain evidence="2">JCM 4790</strain>
    </source>
</reference>
<gene>
    <name evidence="2" type="ORF">GCM10010358_73990</name>
</gene>
<sequence>MSNGRRPTGIKTAIPLGVVLGGLLLVGCTAGESDPPNAAGTASAGASAANTAARPDRGEEIPGESVIRAPKLPTGTPLIEVASAHGNREVPLRGGMATGPLSVLVNCQGKGTLTVAVKPVGLSFPLECVQDAVSSTYNELQLKRERPEGAVTVTANSDVRWSLTVGQ</sequence>
<evidence type="ECO:0000313" key="2">
    <source>
        <dbReference type="EMBL" id="GGY10685.1"/>
    </source>
</evidence>
<dbReference type="AlphaFoldDB" id="A0A918U8V1"/>
<evidence type="ECO:0000313" key="3">
    <source>
        <dbReference type="Proteomes" id="UP000619244"/>
    </source>
</evidence>
<evidence type="ECO:0008006" key="4">
    <source>
        <dbReference type="Google" id="ProtNLM"/>
    </source>
</evidence>
<evidence type="ECO:0000256" key="1">
    <source>
        <dbReference type="SAM" id="MobiDB-lite"/>
    </source>
</evidence>
<keyword evidence="3" id="KW-1185">Reference proteome</keyword>
<accession>A0A918U8V1</accession>
<feature type="region of interest" description="Disordered" evidence="1">
    <location>
        <begin position="35"/>
        <end position="72"/>
    </location>
</feature>
<organism evidence="2 3">
    <name type="scientific">Streptomyces minutiscleroticus</name>
    <dbReference type="NCBI Taxonomy" id="68238"/>
    <lineage>
        <taxon>Bacteria</taxon>
        <taxon>Bacillati</taxon>
        <taxon>Actinomycetota</taxon>
        <taxon>Actinomycetes</taxon>
        <taxon>Kitasatosporales</taxon>
        <taxon>Streptomycetaceae</taxon>
        <taxon>Streptomyces</taxon>
    </lineage>
</organism>
<comment type="caution">
    <text evidence="2">The sequence shown here is derived from an EMBL/GenBank/DDBJ whole genome shotgun (WGS) entry which is preliminary data.</text>
</comment>
<dbReference type="EMBL" id="BMVU01000074">
    <property type="protein sequence ID" value="GGY10685.1"/>
    <property type="molecule type" value="Genomic_DNA"/>
</dbReference>
<protein>
    <recommendedName>
        <fullName evidence="4">Lipoprotein</fullName>
    </recommendedName>
</protein>
<reference evidence="2" key="1">
    <citation type="journal article" date="2014" name="Int. J. Syst. Evol. Microbiol.">
        <title>Complete genome sequence of Corynebacterium casei LMG S-19264T (=DSM 44701T), isolated from a smear-ripened cheese.</title>
        <authorList>
            <consortium name="US DOE Joint Genome Institute (JGI-PGF)"/>
            <person name="Walter F."/>
            <person name="Albersmeier A."/>
            <person name="Kalinowski J."/>
            <person name="Ruckert C."/>
        </authorList>
    </citation>
    <scope>NUCLEOTIDE SEQUENCE</scope>
    <source>
        <strain evidence="2">JCM 4790</strain>
    </source>
</reference>